<evidence type="ECO:0000313" key="1">
    <source>
        <dbReference type="EMBL" id="JAH18764.1"/>
    </source>
</evidence>
<name>A0A0E9QPR0_ANGAN</name>
<dbReference type="AlphaFoldDB" id="A0A0E9QPR0"/>
<reference evidence="1" key="1">
    <citation type="submission" date="2014-11" db="EMBL/GenBank/DDBJ databases">
        <authorList>
            <person name="Amaro Gonzalez C."/>
        </authorList>
    </citation>
    <scope>NUCLEOTIDE SEQUENCE</scope>
</reference>
<organism evidence="1">
    <name type="scientific">Anguilla anguilla</name>
    <name type="common">European freshwater eel</name>
    <name type="synonym">Muraena anguilla</name>
    <dbReference type="NCBI Taxonomy" id="7936"/>
    <lineage>
        <taxon>Eukaryota</taxon>
        <taxon>Metazoa</taxon>
        <taxon>Chordata</taxon>
        <taxon>Craniata</taxon>
        <taxon>Vertebrata</taxon>
        <taxon>Euteleostomi</taxon>
        <taxon>Actinopterygii</taxon>
        <taxon>Neopterygii</taxon>
        <taxon>Teleostei</taxon>
        <taxon>Anguilliformes</taxon>
        <taxon>Anguillidae</taxon>
        <taxon>Anguilla</taxon>
    </lineage>
</organism>
<protein>
    <submittedName>
        <fullName evidence="1">Uncharacterized protein</fullName>
    </submittedName>
</protein>
<proteinExistence type="predicted"/>
<sequence length="38" mass="4281">MIDGEADYIIVEAWMIRKVFIPALIATSSHLQCCEDVV</sequence>
<dbReference type="EMBL" id="GBXM01089813">
    <property type="protein sequence ID" value="JAH18764.1"/>
    <property type="molecule type" value="Transcribed_RNA"/>
</dbReference>
<reference evidence="1" key="2">
    <citation type="journal article" date="2015" name="Fish Shellfish Immunol.">
        <title>Early steps in the European eel (Anguilla anguilla)-Vibrio vulnificus interaction in the gills: Role of the RtxA13 toxin.</title>
        <authorList>
            <person name="Callol A."/>
            <person name="Pajuelo D."/>
            <person name="Ebbesson L."/>
            <person name="Teles M."/>
            <person name="MacKenzie S."/>
            <person name="Amaro C."/>
        </authorList>
    </citation>
    <scope>NUCLEOTIDE SEQUENCE</scope>
</reference>
<accession>A0A0E9QPR0</accession>